<name>E2AR91_CAMFO</name>
<dbReference type="OMA" id="VFSDEAC"/>
<gene>
    <name evidence="1" type="ORF">EAG_09261</name>
</gene>
<dbReference type="AlphaFoldDB" id="E2AR91"/>
<feature type="non-terminal residue" evidence="1">
    <location>
        <position position="1"/>
    </location>
</feature>
<evidence type="ECO:0008006" key="3">
    <source>
        <dbReference type="Google" id="ProtNLM"/>
    </source>
</evidence>
<dbReference type="InParanoid" id="E2AR91"/>
<dbReference type="Proteomes" id="UP000000311">
    <property type="component" value="Unassembled WGS sequence"/>
</dbReference>
<dbReference type="Gene3D" id="3.30.420.10">
    <property type="entry name" value="Ribonuclease H-like superfamily/Ribonuclease H"/>
    <property type="match status" value="1"/>
</dbReference>
<dbReference type="EMBL" id="GL441944">
    <property type="protein sequence ID" value="EFN64048.1"/>
    <property type="molecule type" value="Genomic_DNA"/>
</dbReference>
<dbReference type="OrthoDB" id="7692914at2759"/>
<dbReference type="PANTHER" id="PTHR47326">
    <property type="entry name" value="TRANSPOSABLE ELEMENT TC3 TRANSPOSASE-LIKE PROTEIN"/>
    <property type="match status" value="1"/>
</dbReference>
<keyword evidence="2" id="KW-1185">Reference proteome</keyword>
<reference evidence="1 2" key="1">
    <citation type="journal article" date="2010" name="Science">
        <title>Genomic comparison of the ants Camponotus floridanus and Harpegnathos saltator.</title>
        <authorList>
            <person name="Bonasio R."/>
            <person name="Zhang G."/>
            <person name="Ye C."/>
            <person name="Mutti N.S."/>
            <person name="Fang X."/>
            <person name="Qin N."/>
            <person name="Donahue G."/>
            <person name="Yang P."/>
            <person name="Li Q."/>
            <person name="Li C."/>
            <person name="Zhang P."/>
            <person name="Huang Z."/>
            <person name="Berger S.L."/>
            <person name="Reinberg D."/>
            <person name="Wang J."/>
            <person name="Liebig J."/>
        </authorList>
    </citation>
    <scope>NUCLEOTIDE SEQUENCE [LARGE SCALE GENOMIC DNA]</scope>
    <source>
        <strain evidence="2">C129</strain>
    </source>
</reference>
<evidence type="ECO:0000313" key="2">
    <source>
        <dbReference type="Proteomes" id="UP000000311"/>
    </source>
</evidence>
<sequence>RSSIQRILKRQKYHPYHLILSQELSMADYDHRVTFCEWLQGVMENDFLCKILFSDEATFMNSGHVNKHNMHYWAVENPHWMRSVPFQHRWSLNVWCGIIGDFVIGPYFFEETVTSESYCDLLQNHLPALLEDVPLHIRREMWFQQDGAPPHFAIITRQFLNKKFGNKWIG</sequence>
<accession>E2AR91</accession>
<protein>
    <recommendedName>
        <fullName evidence="3">Transposable element Tc3 transposase</fullName>
    </recommendedName>
</protein>
<dbReference type="InterPro" id="IPR036397">
    <property type="entry name" value="RNaseH_sf"/>
</dbReference>
<evidence type="ECO:0000313" key="1">
    <source>
        <dbReference type="EMBL" id="EFN64048.1"/>
    </source>
</evidence>
<dbReference type="GO" id="GO:0003676">
    <property type="term" value="F:nucleic acid binding"/>
    <property type="evidence" value="ECO:0007669"/>
    <property type="project" value="InterPro"/>
</dbReference>
<feature type="non-terminal residue" evidence="1">
    <location>
        <position position="170"/>
    </location>
</feature>
<proteinExistence type="predicted"/>
<organism evidence="2">
    <name type="scientific">Camponotus floridanus</name>
    <name type="common">Florida carpenter ant</name>
    <dbReference type="NCBI Taxonomy" id="104421"/>
    <lineage>
        <taxon>Eukaryota</taxon>
        <taxon>Metazoa</taxon>
        <taxon>Ecdysozoa</taxon>
        <taxon>Arthropoda</taxon>
        <taxon>Hexapoda</taxon>
        <taxon>Insecta</taxon>
        <taxon>Pterygota</taxon>
        <taxon>Neoptera</taxon>
        <taxon>Endopterygota</taxon>
        <taxon>Hymenoptera</taxon>
        <taxon>Apocrita</taxon>
        <taxon>Aculeata</taxon>
        <taxon>Formicoidea</taxon>
        <taxon>Formicidae</taxon>
        <taxon>Formicinae</taxon>
        <taxon>Camponotus</taxon>
    </lineage>
</organism>
<dbReference type="PANTHER" id="PTHR47326:SF1">
    <property type="entry name" value="HTH PSQ-TYPE DOMAIN-CONTAINING PROTEIN"/>
    <property type="match status" value="1"/>
</dbReference>